<keyword evidence="2" id="KW-1185">Reference proteome</keyword>
<name>A0A1G7BNL2_9NOCA</name>
<dbReference type="RefSeq" id="WP_169888546.1">
    <property type="nucleotide sequence ID" value="NZ_FNAB01000013.1"/>
</dbReference>
<dbReference type="STRING" id="168276.SAMN05444580_113115"/>
<organism evidence="1 2">
    <name type="scientific">Rhodococcus tukisamuensis</name>
    <dbReference type="NCBI Taxonomy" id="168276"/>
    <lineage>
        <taxon>Bacteria</taxon>
        <taxon>Bacillati</taxon>
        <taxon>Actinomycetota</taxon>
        <taxon>Actinomycetes</taxon>
        <taxon>Mycobacteriales</taxon>
        <taxon>Nocardiaceae</taxon>
        <taxon>Rhodococcus</taxon>
    </lineage>
</organism>
<proteinExistence type="predicted"/>
<accession>A0A1G7BNL2</accession>
<evidence type="ECO:0000313" key="2">
    <source>
        <dbReference type="Proteomes" id="UP000199417"/>
    </source>
</evidence>
<dbReference type="EMBL" id="FNAB01000013">
    <property type="protein sequence ID" value="SDE28512.1"/>
    <property type="molecule type" value="Genomic_DNA"/>
</dbReference>
<sequence length="100" mass="10755">MSSAVFALACGIRACTVAGRDLNPSFVGKFVGRHNGRYDQLGKIVDLVPLITDPRGLWQATIMWGETPTERSSVQKLMVPFGTTIEFLEIAVDAKAGTAS</sequence>
<protein>
    <submittedName>
        <fullName evidence="1">Uncharacterized protein</fullName>
    </submittedName>
</protein>
<dbReference type="Proteomes" id="UP000199417">
    <property type="component" value="Unassembled WGS sequence"/>
</dbReference>
<dbReference type="AlphaFoldDB" id="A0A1G7BNL2"/>
<reference evidence="1 2" key="1">
    <citation type="submission" date="2016-10" db="EMBL/GenBank/DDBJ databases">
        <authorList>
            <person name="de Groot N.N."/>
        </authorList>
    </citation>
    <scope>NUCLEOTIDE SEQUENCE [LARGE SCALE GENOMIC DNA]</scope>
    <source>
        <strain evidence="1 2">JCM 11308</strain>
    </source>
</reference>
<evidence type="ECO:0000313" key="1">
    <source>
        <dbReference type="EMBL" id="SDE28512.1"/>
    </source>
</evidence>
<gene>
    <name evidence="1" type="ORF">SAMN05444580_113115</name>
</gene>